<dbReference type="EMBL" id="KZ613913">
    <property type="protein sequence ID" value="PMD50425.1"/>
    <property type="molecule type" value="Genomic_DNA"/>
</dbReference>
<keyword evidence="1" id="KW-0472">Membrane</keyword>
<feature type="transmembrane region" description="Helical" evidence="1">
    <location>
        <begin position="129"/>
        <end position="151"/>
    </location>
</feature>
<organism evidence="3 4">
    <name type="scientific">Hyaloscypha bicolor E</name>
    <dbReference type="NCBI Taxonomy" id="1095630"/>
    <lineage>
        <taxon>Eukaryota</taxon>
        <taxon>Fungi</taxon>
        <taxon>Dikarya</taxon>
        <taxon>Ascomycota</taxon>
        <taxon>Pezizomycotina</taxon>
        <taxon>Leotiomycetes</taxon>
        <taxon>Helotiales</taxon>
        <taxon>Hyaloscyphaceae</taxon>
        <taxon>Hyaloscypha</taxon>
        <taxon>Hyaloscypha bicolor</taxon>
    </lineage>
</organism>
<feature type="transmembrane region" description="Helical" evidence="1">
    <location>
        <begin position="94"/>
        <end position="117"/>
    </location>
</feature>
<proteinExistence type="predicted"/>
<dbReference type="RefSeq" id="XP_024727329.1">
    <property type="nucleotide sequence ID" value="XM_024887591.1"/>
</dbReference>
<accession>A0A2J6SI31</accession>
<keyword evidence="4" id="KW-1185">Reference proteome</keyword>
<sequence>MPPSNCAAISSSTLGAIFHPFPIFLQTIQIASRKMLDSRSKVGITQIALSIPIVFLAVYILYRNGAQKPRIAWLFFVFFSQLGRDFYDKPKLQIFIALPRIASFPATVHLIVGGVLIGDYTNTSLGKHFVQAAYIVLAVTTAIAIGLQAYLWWEKRRLTRNSIITPKALPSAMSFFTVRIAYALISGFAVGPDNKWNFESGSTSLFACMALLLEYLIPGIFVYIGLRVSNSDNVYGEGDALRRYEDLDAKTP</sequence>
<dbReference type="Proteomes" id="UP000235371">
    <property type="component" value="Unassembled WGS sequence"/>
</dbReference>
<dbReference type="OrthoDB" id="2560628at2759"/>
<evidence type="ECO:0000259" key="2">
    <source>
        <dbReference type="Pfam" id="PF24800"/>
    </source>
</evidence>
<keyword evidence="1" id="KW-0812">Transmembrane</keyword>
<feature type="domain" description="DUF7702" evidence="2">
    <location>
        <begin position="101"/>
        <end position="228"/>
    </location>
</feature>
<name>A0A2J6SI31_9HELO</name>
<protein>
    <recommendedName>
        <fullName evidence="2">DUF7702 domain-containing protein</fullName>
    </recommendedName>
</protein>
<reference evidence="3 4" key="1">
    <citation type="submission" date="2016-04" db="EMBL/GenBank/DDBJ databases">
        <title>A degradative enzymes factory behind the ericoid mycorrhizal symbiosis.</title>
        <authorList>
            <consortium name="DOE Joint Genome Institute"/>
            <person name="Martino E."/>
            <person name="Morin E."/>
            <person name="Grelet G."/>
            <person name="Kuo A."/>
            <person name="Kohler A."/>
            <person name="Daghino S."/>
            <person name="Barry K."/>
            <person name="Choi C."/>
            <person name="Cichocki N."/>
            <person name="Clum A."/>
            <person name="Copeland A."/>
            <person name="Hainaut M."/>
            <person name="Haridas S."/>
            <person name="Labutti K."/>
            <person name="Lindquist E."/>
            <person name="Lipzen A."/>
            <person name="Khouja H.-R."/>
            <person name="Murat C."/>
            <person name="Ohm R."/>
            <person name="Olson A."/>
            <person name="Spatafora J."/>
            <person name="Veneault-Fourrey C."/>
            <person name="Henrissat B."/>
            <person name="Grigoriev I."/>
            <person name="Martin F."/>
            <person name="Perotto S."/>
        </authorList>
    </citation>
    <scope>NUCLEOTIDE SEQUENCE [LARGE SCALE GENOMIC DNA]</scope>
    <source>
        <strain evidence="3 4">E</strain>
    </source>
</reference>
<evidence type="ECO:0000256" key="1">
    <source>
        <dbReference type="SAM" id="Phobius"/>
    </source>
</evidence>
<feature type="transmembrane region" description="Helical" evidence="1">
    <location>
        <begin position="203"/>
        <end position="226"/>
    </location>
</feature>
<dbReference type="GeneID" id="36595667"/>
<dbReference type="PANTHER" id="PTHR42109:SF2">
    <property type="entry name" value="INTEGRAL MEMBRANE PROTEIN"/>
    <property type="match status" value="1"/>
</dbReference>
<dbReference type="AlphaFoldDB" id="A0A2J6SI31"/>
<dbReference type="InterPro" id="IPR056119">
    <property type="entry name" value="DUF7702"/>
</dbReference>
<feature type="transmembrane region" description="Helical" evidence="1">
    <location>
        <begin position="172"/>
        <end position="191"/>
    </location>
</feature>
<evidence type="ECO:0000313" key="4">
    <source>
        <dbReference type="Proteomes" id="UP000235371"/>
    </source>
</evidence>
<keyword evidence="1" id="KW-1133">Transmembrane helix</keyword>
<gene>
    <name evidence="3" type="ORF">K444DRAFT_670150</name>
</gene>
<dbReference type="PANTHER" id="PTHR42109">
    <property type="entry name" value="UNPLACED GENOMIC SCAFFOLD UM_SCAF_CONTIG_1.265, WHOLE GENOME SHOTGUN SEQUENCE"/>
    <property type="match status" value="1"/>
</dbReference>
<feature type="transmembrane region" description="Helical" evidence="1">
    <location>
        <begin position="42"/>
        <end position="62"/>
    </location>
</feature>
<evidence type="ECO:0000313" key="3">
    <source>
        <dbReference type="EMBL" id="PMD50425.1"/>
    </source>
</evidence>
<dbReference type="Pfam" id="PF24800">
    <property type="entry name" value="DUF7702"/>
    <property type="match status" value="1"/>
</dbReference>
<dbReference type="InParanoid" id="A0A2J6SI31"/>